<protein>
    <submittedName>
        <fullName evidence="2">Uncharacterized protein</fullName>
    </submittedName>
</protein>
<reference evidence="2" key="1">
    <citation type="journal article" date="2007" name="J. Bacteriol.">
        <title>Comparative genome analysis of four magnetotactic bacteria reveals a complex set of group-specific genes implicated in magnetosome biomineralization and function.</title>
        <authorList>
            <person name="Richter M."/>
            <person name="Kube M."/>
            <person name="Bazylinski D.A."/>
            <person name="Lombardot T."/>
            <person name="Gloeckner F.O."/>
            <person name="Reinhardt R."/>
            <person name="Schueler D."/>
        </authorList>
    </citation>
    <scope>NUCLEOTIDE SEQUENCE</scope>
    <source>
        <strain evidence="2">MSR-1</strain>
    </source>
</reference>
<gene>
    <name evidence="2" type="ORF">MGR_1408</name>
</gene>
<feature type="region of interest" description="Disordered" evidence="1">
    <location>
        <begin position="111"/>
        <end position="214"/>
    </location>
</feature>
<evidence type="ECO:0000313" key="2">
    <source>
        <dbReference type="EMBL" id="CAM77588.1"/>
    </source>
</evidence>
<organism evidence="2">
    <name type="scientific">Magnetospirillum gryphiswaldense</name>
    <dbReference type="NCBI Taxonomy" id="55518"/>
    <lineage>
        <taxon>Bacteria</taxon>
        <taxon>Pseudomonadati</taxon>
        <taxon>Pseudomonadota</taxon>
        <taxon>Alphaproteobacteria</taxon>
        <taxon>Rhodospirillales</taxon>
        <taxon>Rhodospirillaceae</taxon>
        <taxon>Magnetospirillum</taxon>
    </lineage>
</organism>
<dbReference type="EMBL" id="CU459003">
    <property type="protein sequence ID" value="CAM77588.1"/>
    <property type="molecule type" value="Genomic_DNA"/>
</dbReference>
<evidence type="ECO:0000256" key="1">
    <source>
        <dbReference type="SAM" id="MobiDB-lite"/>
    </source>
</evidence>
<proteinExistence type="predicted"/>
<accession>A4U3Y1</accession>
<feature type="compositionally biased region" description="Basic residues" evidence="1">
    <location>
        <begin position="189"/>
        <end position="206"/>
    </location>
</feature>
<name>A4U3Y1_9PROT</name>
<dbReference type="AlphaFoldDB" id="A4U3Y1"/>
<sequence length="228" mass="24179">MSDTRIGPAPPAPSPEPQPRAIAVEAAAELDDLARLLVRDVETTRLARAQSQIEALLYAAQLALARGDGGGLRGIAWEAGRIARDLGGGDAAAAIAAQAGQVCQLCEKTNAPATPRQPAKRPECRWPPLVGRGPSPNEPPWNQRCPLGPGVKGGPKNPKGAGGNLCLKKNLPKKAGRPLPFSKKPPPPPKRRPPPPPRARSKKNPKPRVFFGPHLVVFYSPRVQKKVG</sequence>